<proteinExistence type="predicted"/>
<evidence type="ECO:0008006" key="3">
    <source>
        <dbReference type="Google" id="ProtNLM"/>
    </source>
</evidence>
<comment type="caution">
    <text evidence="1">The sequence shown here is derived from an EMBL/GenBank/DDBJ whole genome shotgun (WGS) entry which is preliminary data.</text>
</comment>
<name>A0A6N9Z7L2_9BIFI</name>
<evidence type="ECO:0000313" key="2">
    <source>
        <dbReference type="Proteomes" id="UP000469194"/>
    </source>
</evidence>
<dbReference type="AlphaFoldDB" id="A0A6N9Z7L2"/>
<accession>A0A6N9Z7L2</accession>
<dbReference type="EMBL" id="WHZW01000029">
    <property type="protein sequence ID" value="NEG90491.1"/>
    <property type="molecule type" value="Genomic_DNA"/>
</dbReference>
<reference evidence="1 2" key="1">
    <citation type="submission" date="2019-10" db="EMBL/GenBank/DDBJ databases">
        <title>Bifidobacterium from non-human primates.</title>
        <authorList>
            <person name="Modesto M."/>
        </authorList>
    </citation>
    <scope>NUCLEOTIDE SEQUENCE [LARGE SCALE GENOMIC DNA]</scope>
    <source>
        <strain evidence="1 2">TRE17</strain>
    </source>
</reference>
<protein>
    <recommendedName>
        <fullName evidence="3">DUF4192 family protein</fullName>
    </recommendedName>
</protein>
<organism evidence="1 2">
    <name type="scientific">Bifidobacterium aerophilum</name>
    <dbReference type="NCBI Taxonomy" id="1798155"/>
    <lineage>
        <taxon>Bacteria</taxon>
        <taxon>Bacillati</taxon>
        <taxon>Actinomycetota</taxon>
        <taxon>Actinomycetes</taxon>
        <taxon>Bifidobacteriales</taxon>
        <taxon>Bifidobacteriaceae</taxon>
        <taxon>Bifidobacterium</taxon>
    </lineage>
</organism>
<dbReference type="RefSeq" id="WP_163232810.1">
    <property type="nucleotide sequence ID" value="NZ_WHZW01000029.1"/>
</dbReference>
<evidence type="ECO:0000313" key="1">
    <source>
        <dbReference type="EMBL" id="NEG90491.1"/>
    </source>
</evidence>
<keyword evidence="2" id="KW-1185">Reference proteome</keyword>
<dbReference type="Proteomes" id="UP000469194">
    <property type="component" value="Unassembled WGS sequence"/>
</dbReference>
<sequence>MTTSIDTNQLRTTLDSDEPDIAMICDCLTGALPLRDAVLALIVDPTIGDDALRLITDDPHSRQAADVINRVLARTFHDVISLDVPRIRRIATVIATEADIRKDARLHAASAYLYWMIREHERAALHALTALSMDDRIQLATIVLTGIEQGFPRD</sequence>
<gene>
    <name evidence="1" type="ORF">GFD25_10970</name>
</gene>